<dbReference type="CDD" id="cd02808">
    <property type="entry name" value="GltS_FMN"/>
    <property type="match status" value="1"/>
</dbReference>
<dbReference type="InterPro" id="IPR002489">
    <property type="entry name" value="Glu_synth_asu_C"/>
</dbReference>
<evidence type="ECO:0000259" key="19">
    <source>
        <dbReference type="PROSITE" id="PS51278"/>
    </source>
</evidence>
<proteinExistence type="inferred from homology"/>
<dbReference type="Pfam" id="PF04898">
    <property type="entry name" value="Glu_syn_central"/>
    <property type="match status" value="1"/>
</dbReference>
<dbReference type="InterPro" id="IPR006982">
    <property type="entry name" value="Glu_synth_centr_N"/>
</dbReference>
<protein>
    <recommendedName>
        <fullName evidence="17">glutamate synthase (ferredoxin)</fullName>
        <ecNumber evidence="17">1.4.7.1</ecNumber>
    </recommendedName>
</protein>
<dbReference type="GO" id="GO:0016041">
    <property type="term" value="F:glutamate synthase (ferredoxin) activity"/>
    <property type="evidence" value="ECO:0007669"/>
    <property type="project" value="UniProtKB-EC"/>
</dbReference>
<dbReference type="NCBIfam" id="NF008730">
    <property type="entry name" value="PRK11750.1"/>
    <property type="match status" value="1"/>
</dbReference>
<dbReference type="FunFam" id="3.20.20.70:FF:000084">
    <property type="entry name" value="Ferredoxin-dependent glutamate synthase, chloroplastic"/>
    <property type="match status" value="1"/>
</dbReference>
<comment type="pathway">
    <text evidence="4">Nitrogen metabolism.</text>
</comment>
<comment type="similarity">
    <text evidence="5">Belongs to the glutamate synthase family.</text>
</comment>
<dbReference type="Pfam" id="PF00310">
    <property type="entry name" value="GATase_2"/>
    <property type="match status" value="1"/>
</dbReference>
<evidence type="ECO:0000256" key="5">
    <source>
        <dbReference type="ARBA" id="ARBA00009716"/>
    </source>
</evidence>
<evidence type="ECO:0000256" key="15">
    <source>
        <dbReference type="ARBA" id="ARBA00023291"/>
    </source>
</evidence>
<comment type="cofactor">
    <cofactor evidence="1">
        <name>FMN</name>
        <dbReference type="ChEBI" id="CHEBI:58210"/>
    </cofactor>
</comment>
<dbReference type="InterPro" id="IPR036485">
    <property type="entry name" value="Glu_synth_asu_C_sf"/>
</dbReference>
<gene>
    <name evidence="20" type="ORF">PCAR00345_LOCUS31413</name>
</gene>
<evidence type="ECO:0000256" key="4">
    <source>
        <dbReference type="ARBA" id="ARBA00004909"/>
    </source>
</evidence>
<dbReference type="EMBL" id="HBIZ01049063">
    <property type="protein sequence ID" value="CAE0778774.1"/>
    <property type="molecule type" value="Transcribed_RNA"/>
</dbReference>
<keyword evidence="6" id="KW-0028">Amino-acid biosynthesis</keyword>
<dbReference type="InterPro" id="IPR050711">
    <property type="entry name" value="ET-N_metabolism_enzyme"/>
</dbReference>
<dbReference type="Gene3D" id="3.60.20.10">
    <property type="entry name" value="Glutamine Phosphoribosylpyrophosphate, subunit 1, domain 1"/>
    <property type="match status" value="1"/>
</dbReference>
<dbReference type="EC" id="1.4.7.1" evidence="17"/>
<dbReference type="InterPro" id="IPR013785">
    <property type="entry name" value="Aldolase_TIM"/>
</dbReference>
<keyword evidence="12" id="KW-0408">Iron</keyword>
<evidence type="ECO:0000256" key="13">
    <source>
        <dbReference type="ARBA" id="ARBA00023014"/>
    </source>
</evidence>
<dbReference type="CDD" id="cd00982">
    <property type="entry name" value="gltB_C"/>
    <property type="match status" value="1"/>
</dbReference>
<keyword evidence="11" id="KW-0560">Oxidoreductase</keyword>
<dbReference type="PROSITE" id="PS51278">
    <property type="entry name" value="GATASE_TYPE_2"/>
    <property type="match status" value="1"/>
</dbReference>
<evidence type="ECO:0000256" key="9">
    <source>
        <dbReference type="ARBA" id="ARBA00022723"/>
    </source>
</evidence>
<reference evidence="20" key="1">
    <citation type="submission" date="2021-01" db="EMBL/GenBank/DDBJ databases">
        <authorList>
            <person name="Corre E."/>
            <person name="Pelletier E."/>
            <person name="Niang G."/>
            <person name="Scheremetjew M."/>
            <person name="Finn R."/>
            <person name="Kale V."/>
            <person name="Holt S."/>
            <person name="Cochrane G."/>
            <person name="Meng A."/>
            <person name="Brown T."/>
            <person name="Cohen L."/>
        </authorList>
    </citation>
    <scope>NUCLEOTIDE SEQUENCE</scope>
    <source>
        <strain evidence="20">CCMP645</strain>
    </source>
</reference>
<dbReference type="SUPFAM" id="SSF56235">
    <property type="entry name" value="N-terminal nucleophile aminohydrolases (Ntn hydrolases)"/>
    <property type="match status" value="1"/>
</dbReference>
<dbReference type="Gene3D" id="2.160.20.60">
    <property type="entry name" value="Glutamate synthase, alpha subunit, C-terminal domain"/>
    <property type="match status" value="1"/>
</dbReference>
<dbReference type="GO" id="GO:0006537">
    <property type="term" value="P:glutamate biosynthetic process"/>
    <property type="evidence" value="ECO:0007669"/>
    <property type="project" value="UniProtKB-KW"/>
</dbReference>
<evidence type="ECO:0000256" key="18">
    <source>
        <dbReference type="SAM" id="SignalP"/>
    </source>
</evidence>
<evidence type="ECO:0000256" key="3">
    <source>
        <dbReference type="ARBA" id="ARBA00004802"/>
    </source>
</evidence>
<sequence>MRSSQFALLIAAAAPGSFGYVLNSRPLTSTGVRSAVQAAPARVAVSPLARIDDERPPSSEPGAIGAPYPGDPGLVSEKDGCGVGFLANLHGERTHEITQRALRALGCMEHRGACGGDKVSGDGAGIMTAVPWELLTDHLDGKPVEHAGVGMIFLPQEEEDIEVSKRIMVESAAKHGLELIGWRKVPTDMDSLGLMARAAMPDIEQAFFYHPELTGDALEEKLYFARRSAQADAHQWAVKHPSSSVENFYICSLSSRSIVYKGMVQSSVLPLFYKDLVNEEYLTNWAIYHRRFSTNTVPKWPLAQPMRLLGHNGEINTVIGNINWQRALDVQRNRRAPLCSITRSDSSNLDGVFEWLVRSNHSCAHSLSALVPEAYKGQPDYDSRPEIADMYEYYAGLQEPWDGPALIVFSDGKQVGAGLDRNGLRPARYLLTKSGMVAMMSETGVVDVPDSEIVAKGRLGPGHMIIADLEKGEFLDNDHIKEKLALAAPYGEWMGKHAKTVSKMAFSADEAAADAEGIPQQLTVFGWSSEDLDMQIADMANLAKETLFSMGDDTPLAILSEKPRPLYDYFKQRFAQVTNPAIDPLREGIVMGLGMPIGTRRDLSLAPSEELAKQLRIESPILNKAELEALQTSAKTVTLSTLYPIAWGPDGLEKALNELRAKAAAAVDDGAELLVLSDECEGGLNADTTYIPPLLATGAVHHFLIEQGKRLKASIIVSTAQAWSTHHVACLVGYGASAVHPYLAFQAVRYWYELPRVSSMRKNGKLAQISVEEALANYRAALEAGLLKILSKMGISLLASYHGAQIFEAIGIGEKMLNTAFIGTPSRVGGLSLAELAEEVCEWHALAFSADEVRTKLENYGFVKFYSNKEHHHNSPPLTKLLHKALEERSYDQFKLFQASIEQSPTTTLRDMLEPVADRPPVPLERVEPVEEIMKRFCTGGMSLGALSREAHETLAIGVNRFGGKSNSGEGGEDSVRWLKLSDVDENGHSPTLPHLKGLKNGDIATSKIKQVASGRFGVTPEYLRSAEQIEIKIAQGAKPGEGGQLPGVKIDQYIASIRYSKPGVTLISPPPHHDIYSIEDLAQLIYDLHMISPNAKVSVKLVSCVGIGTVAAGVAKANADVIQVSGHDGGTGASPLTSIKHAGGPWELGLAEVHQSLLLNHLRRQVILRVDGGLKTGYDVVMASLMGADEFGFGTIAMIAEGCIMARICHTNSCPVGVTTQKEELRKKFTGTPENVLDFFSFVAEEARHVLAQLGYTSLSQITGRADLLKPRDRPLHKTTGLDLKFVRDLPNVKHDREWSAYLPTHSNGPVLDDELLANPDVVAAILEHNELKLAVPICNTDRAVGARIAGEVAMRHGNRGWTGKLDITFTGCAGQSFGAFAVDGLEYTVIGDANDYVAKGMHGGRIVVKPPADAAFDPSEAVVVGNTCLYGATGGKFFARGRAGERFAVRNSNAQAVVEGTGDHCCEYMTGGVVVVLGKIGRNAGAGMTGGLAYLLEEEEEGYDVASRVNPEVVKMKRVTTKVGEQQLKGLIEEYEAATGSKKAATILASWDDYLPKFWQLVPPSEASSPEAADVEVAAAAA</sequence>
<evidence type="ECO:0000256" key="17">
    <source>
        <dbReference type="ARBA" id="ARBA00039085"/>
    </source>
</evidence>
<feature type="chain" id="PRO_5030605098" description="glutamate synthase (ferredoxin)" evidence="18">
    <location>
        <begin position="20"/>
        <end position="1584"/>
    </location>
</feature>
<dbReference type="PANTHER" id="PTHR11938">
    <property type="entry name" value="FAD NADPH DEHYDROGENASE/OXIDOREDUCTASE"/>
    <property type="match status" value="1"/>
</dbReference>
<evidence type="ECO:0000256" key="16">
    <source>
        <dbReference type="ARBA" id="ARBA00037928"/>
    </source>
</evidence>
<keyword evidence="8" id="KW-0288">FMN</keyword>
<feature type="signal peptide" evidence="18">
    <location>
        <begin position="1"/>
        <end position="19"/>
    </location>
</feature>
<dbReference type="InterPro" id="IPR017932">
    <property type="entry name" value="GATase_2_dom"/>
</dbReference>
<dbReference type="SUPFAM" id="SSF51395">
    <property type="entry name" value="FMN-linked oxidoreductases"/>
    <property type="match status" value="1"/>
</dbReference>
<organism evidence="20">
    <name type="scientific">Chrysotila carterae</name>
    <name type="common">Marine alga</name>
    <name type="synonym">Syracosphaera carterae</name>
    <dbReference type="NCBI Taxonomy" id="13221"/>
    <lineage>
        <taxon>Eukaryota</taxon>
        <taxon>Haptista</taxon>
        <taxon>Haptophyta</taxon>
        <taxon>Prymnesiophyceae</taxon>
        <taxon>Isochrysidales</taxon>
        <taxon>Isochrysidaceae</taxon>
        <taxon>Chrysotila</taxon>
    </lineage>
</organism>
<feature type="domain" description="Glutamine amidotransferase type-2" evidence="19">
    <location>
        <begin position="81"/>
        <end position="470"/>
    </location>
</feature>
<comment type="pathway">
    <text evidence="3">Energy metabolism; nitrogen metabolism.</text>
</comment>
<keyword evidence="14" id="KW-0314">Glutamate biosynthesis</keyword>
<dbReference type="SUPFAM" id="SSF69336">
    <property type="entry name" value="Alpha subunit of glutamate synthase, C-terminal domain"/>
    <property type="match status" value="1"/>
</dbReference>
<evidence type="ECO:0000256" key="12">
    <source>
        <dbReference type="ARBA" id="ARBA00023004"/>
    </source>
</evidence>
<dbReference type="CDD" id="cd00713">
    <property type="entry name" value="GltS"/>
    <property type="match status" value="1"/>
</dbReference>
<keyword evidence="10" id="KW-0315">Glutamine amidotransferase</keyword>
<keyword evidence="7" id="KW-0285">Flavoprotein</keyword>
<evidence type="ECO:0000256" key="6">
    <source>
        <dbReference type="ARBA" id="ARBA00022605"/>
    </source>
</evidence>
<dbReference type="Gene3D" id="3.20.20.70">
    <property type="entry name" value="Aldolase class I"/>
    <property type="match status" value="2"/>
</dbReference>
<dbReference type="InterPro" id="IPR002932">
    <property type="entry name" value="Glu_synthdom"/>
</dbReference>
<evidence type="ECO:0000256" key="10">
    <source>
        <dbReference type="ARBA" id="ARBA00022962"/>
    </source>
</evidence>
<dbReference type="UniPathway" id="UPA00045"/>
<keyword evidence="13" id="KW-0411">Iron-sulfur</keyword>
<keyword evidence="9" id="KW-0479">Metal-binding</keyword>
<dbReference type="Pfam" id="PF01493">
    <property type="entry name" value="GXGXG"/>
    <property type="match status" value="1"/>
</dbReference>
<evidence type="ECO:0000256" key="8">
    <source>
        <dbReference type="ARBA" id="ARBA00022643"/>
    </source>
</evidence>
<evidence type="ECO:0000256" key="11">
    <source>
        <dbReference type="ARBA" id="ARBA00023002"/>
    </source>
</evidence>
<dbReference type="PANTHER" id="PTHR11938:SF133">
    <property type="entry name" value="GLUTAMATE SYNTHASE (NADH)"/>
    <property type="match status" value="1"/>
</dbReference>
<comment type="pathway">
    <text evidence="16">Amino-acid biosynthesis; L-glutamate biosynthesis via GLT pathway; L-glutamate from 2-oxoglutarate and L-glutamine (ferredoxin route): step 1/1.</text>
</comment>
<evidence type="ECO:0000256" key="1">
    <source>
        <dbReference type="ARBA" id="ARBA00001917"/>
    </source>
</evidence>
<dbReference type="InterPro" id="IPR029055">
    <property type="entry name" value="Ntn_hydrolases_N"/>
</dbReference>
<dbReference type="GO" id="GO:0046872">
    <property type="term" value="F:metal ion binding"/>
    <property type="evidence" value="ECO:0007669"/>
    <property type="project" value="UniProtKB-KW"/>
</dbReference>
<comment type="cofactor">
    <cofactor evidence="2">
        <name>[3Fe-4S] cluster</name>
        <dbReference type="ChEBI" id="CHEBI:21137"/>
    </cofactor>
</comment>
<accession>A0A7S4BVY2</accession>
<name>A0A7S4BVY2_CHRCT</name>
<dbReference type="Pfam" id="PF01645">
    <property type="entry name" value="Glu_synthase"/>
    <property type="match status" value="1"/>
</dbReference>
<dbReference type="GO" id="GO:0051538">
    <property type="term" value="F:3 iron, 4 sulfur cluster binding"/>
    <property type="evidence" value="ECO:0007669"/>
    <property type="project" value="UniProtKB-KW"/>
</dbReference>
<evidence type="ECO:0000256" key="14">
    <source>
        <dbReference type="ARBA" id="ARBA00023164"/>
    </source>
</evidence>
<evidence type="ECO:0000256" key="2">
    <source>
        <dbReference type="ARBA" id="ARBA00001927"/>
    </source>
</evidence>
<dbReference type="GO" id="GO:0019676">
    <property type="term" value="P:ammonia assimilation cycle"/>
    <property type="evidence" value="ECO:0007669"/>
    <property type="project" value="TreeGrafter"/>
</dbReference>
<keyword evidence="15" id="KW-0003">3Fe-4S</keyword>
<keyword evidence="18" id="KW-0732">Signal</keyword>
<evidence type="ECO:0000313" key="20">
    <source>
        <dbReference type="EMBL" id="CAE0778774.1"/>
    </source>
</evidence>
<evidence type="ECO:0000256" key="7">
    <source>
        <dbReference type="ARBA" id="ARBA00022630"/>
    </source>
</evidence>